<dbReference type="AlphaFoldDB" id="A0A5N7BQX8"/>
<proteinExistence type="predicted"/>
<dbReference type="EMBL" id="ML735394">
    <property type="protein sequence ID" value="KAE8384179.1"/>
    <property type="molecule type" value="Genomic_DNA"/>
</dbReference>
<gene>
    <name evidence="2" type="ORF">BDV23DRAFT_167406</name>
</gene>
<reference evidence="2" key="1">
    <citation type="submission" date="2019-04" db="EMBL/GenBank/DDBJ databases">
        <title>Friends and foes A comparative genomics studyof 23 Aspergillus species from section Flavi.</title>
        <authorList>
            <consortium name="DOE Joint Genome Institute"/>
            <person name="Kjaerbolling I."/>
            <person name="Vesth T."/>
            <person name="Frisvad J.C."/>
            <person name="Nybo J.L."/>
            <person name="Theobald S."/>
            <person name="Kildgaard S."/>
            <person name="Isbrandt T."/>
            <person name="Kuo A."/>
            <person name="Sato A."/>
            <person name="Lyhne E.K."/>
            <person name="Kogle M.E."/>
            <person name="Wiebenga A."/>
            <person name="Kun R.S."/>
            <person name="Lubbers R.J."/>
            <person name="Makela M.R."/>
            <person name="Barry K."/>
            <person name="Chovatia M."/>
            <person name="Clum A."/>
            <person name="Daum C."/>
            <person name="Haridas S."/>
            <person name="He G."/>
            <person name="LaButti K."/>
            <person name="Lipzen A."/>
            <person name="Mondo S."/>
            <person name="Riley R."/>
            <person name="Salamov A."/>
            <person name="Simmons B.A."/>
            <person name="Magnuson J.K."/>
            <person name="Henrissat B."/>
            <person name="Mortensen U.H."/>
            <person name="Larsen T.O."/>
            <person name="Devries R.P."/>
            <person name="Grigoriev I.V."/>
            <person name="Machida M."/>
            <person name="Baker S.E."/>
            <person name="Andersen M.R."/>
        </authorList>
    </citation>
    <scope>NUCLEOTIDE SEQUENCE [LARGE SCALE GENOMIC DNA]</scope>
    <source>
        <strain evidence="2">IBT 14317</strain>
    </source>
</reference>
<name>A0A5N7BQX8_PETAA</name>
<organism evidence="2">
    <name type="scientific">Petromyces alliaceus</name>
    <name type="common">Aspergillus alliaceus</name>
    <dbReference type="NCBI Taxonomy" id="209559"/>
    <lineage>
        <taxon>Eukaryota</taxon>
        <taxon>Fungi</taxon>
        <taxon>Dikarya</taxon>
        <taxon>Ascomycota</taxon>
        <taxon>Pezizomycotina</taxon>
        <taxon>Eurotiomycetes</taxon>
        <taxon>Eurotiomycetidae</taxon>
        <taxon>Eurotiales</taxon>
        <taxon>Aspergillaceae</taxon>
        <taxon>Aspergillus</taxon>
        <taxon>Aspergillus subgen. Circumdati</taxon>
    </lineage>
</organism>
<feature type="region of interest" description="Disordered" evidence="1">
    <location>
        <begin position="1"/>
        <end position="29"/>
    </location>
</feature>
<accession>A0A5N7BQX8</accession>
<evidence type="ECO:0000256" key="1">
    <source>
        <dbReference type="SAM" id="MobiDB-lite"/>
    </source>
</evidence>
<feature type="compositionally biased region" description="Basic and acidic residues" evidence="1">
    <location>
        <begin position="1"/>
        <end position="19"/>
    </location>
</feature>
<dbReference type="Proteomes" id="UP000326877">
    <property type="component" value="Unassembled WGS sequence"/>
</dbReference>
<protein>
    <submittedName>
        <fullName evidence="2">Uncharacterized protein</fullName>
    </submittedName>
</protein>
<sequence>MRGEAEISRIPEREVDAIRPEPGTGGSFGSRQITVVGFHGFLWRSVVVHHF</sequence>
<evidence type="ECO:0000313" key="2">
    <source>
        <dbReference type="EMBL" id="KAE8384179.1"/>
    </source>
</evidence>